<dbReference type="PANTHER" id="PTHR43562">
    <property type="entry name" value="NAPA-TYPE SODIUM/HYDROGEN ANTIPORTER"/>
    <property type="match status" value="1"/>
</dbReference>
<dbReference type="Proteomes" id="UP000698800">
    <property type="component" value="Unassembled WGS sequence"/>
</dbReference>
<evidence type="ECO:0000256" key="9">
    <source>
        <dbReference type="ARBA" id="ARBA00023201"/>
    </source>
</evidence>
<keyword evidence="2" id="KW-0813">Transport</keyword>
<dbReference type="GO" id="GO:0006814">
    <property type="term" value="P:sodium ion transport"/>
    <property type="evidence" value="ECO:0007669"/>
    <property type="project" value="UniProtKB-KW"/>
</dbReference>
<evidence type="ECO:0000313" key="13">
    <source>
        <dbReference type="Proteomes" id="UP000698800"/>
    </source>
</evidence>
<dbReference type="OrthoDB" id="1288932at2759"/>
<comment type="caution">
    <text evidence="12">The sequence shown here is derived from an EMBL/GenBank/DDBJ whole genome shotgun (WGS) entry which is preliminary data.</text>
</comment>
<keyword evidence="6" id="KW-0915">Sodium</keyword>
<keyword evidence="9" id="KW-0739">Sodium transport</keyword>
<dbReference type="GO" id="GO:0016020">
    <property type="term" value="C:membrane"/>
    <property type="evidence" value="ECO:0007669"/>
    <property type="project" value="UniProtKB-SubCell"/>
</dbReference>
<evidence type="ECO:0000256" key="7">
    <source>
        <dbReference type="ARBA" id="ARBA00023065"/>
    </source>
</evidence>
<dbReference type="Pfam" id="PF00999">
    <property type="entry name" value="Na_H_Exchanger"/>
    <property type="match status" value="1"/>
</dbReference>
<dbReference type="InterPro" id="IPR038770">
    <property type="entry name" value="Na+/solute_symporter_sf"/>
</dbReference>
<feature type="transmembrane region" description="Helical" evidence="10">
    <location>
        <begin position="157"/>
        <end position="177"/>
    </location>
</feature>
<protein>
    <recommendedName>
        <fullName evidence="11">Cation/H+ exchanger transmembrane domain-containing protein</fullName>
    </recommendedName>
</protein>
<evidence type="ECO:0000256" key="6">
    <source>
        <dbReference type="ARBA" id="ARBA00023053"/>
    </source>
</evidence>
<evidence type="ECO:0000256" key="5">
    <source>
        <dbReference type="ARBA" id="ARBA00022989"/>
    </source>
</evidence>
<keyword evidence="3" id="KW-0050">Antiport</keyword>
<dbReference type="GO" id="GO:0015297">
    <property type="term" value="F:antiporter activity"/>
    <property type="evidence" value="ECO:0007669"/>
    <property type="project" value="UniProtKB-KW"/>
</dbReference>
<gene>
    <name evidence="12" type="ORF">FGG08_004265</name>
</gene>
<evidence type="ECO:0000313" key="12">
    <source>
        <dbReference type="EMBL" id="KAH0541260.1"/>
    </source>
</evidence>
<feature type="domain" description="Cation/H+ exchanger transmembrane" evidence="11">
    <location>
        <begin position="1"/>
        <end position="193"/>
    </location>
</feature>
<feature type="transmembrane region" description="Helical" evidence="10">
    <location>
        <begin position="73"/>
        <end position="93"/>
    </location>
</feature>
<feature type="transmembrane region" description="Helical" evidence="10">
    <location>
        <begin position="12"/>
        <end position="36"/>
    </location>
</feature>
<evidence type="ECO:0000259" key="11">
    <source>
        <dbReference type="Pfam" id="PF00999"/>
    </source>
</evidence>
<keyword evidence="8 10" id="KW-0472">Membrane</keyword>
<name>A0A9P8I7Y1_9PEZI</name>
<dbReference type="EMBL" id="JAGHQL010000083">
    <property type="protein sequence ID" value="KAH0541260.1"/>
    <property type="molecule type" value="Genomic_DNA"/>
</dbReference>
<evidence type="ECO:0000256" key="10">
    <source>
        <dbReference type="SAM" id="Phobius"/>
    </source>
</evidence>
<keyword evidence="7" id="KW-0406">Ion transport</keyword>
<comment type="subcellular location">
    <subcellularLocation>
        <location evidence="1">Membrane</location>
        <topology evidence="1">Multi-pass membrane protein</topology>
    </subcellularLocation>
</comment>
<feature type="transmembrane region" description="Helical" evidence="10">
    <location>
        <begin position="42"/>
        <end position="61"/>
    </location>
</feature>
<keyword evidence="5 10" id="KW-1133">Transmembrane helix</keyword>
<accession>A0A9P8I7Y1</accession>
<keyword evidence="13" id="KW-1185">Reference proteome</keyword>
<evidence type="ECO:0000256" key="4">
    <source>
        <dbReference type="ARBA" id="ARBA00022692"/>
    </source>
</evidence>
<proteinExistence type="predicted"/>
<evidence type="ECO:0000256" key="3">
    <source>
        <dbReference type="ARBA" id="ARBA00022449"/>
    </source>
</evidence>
<dbReference type="InterPro" id="IPR006153">
    <property type="entry name" value="Cation/H_exchanger_TM"/>
</dbReference>
<evidence type="ECO:0000256" key="1">
    <source>
        <dbReference type="ARBA" id="ARBA00004141"/>
    </source>
</evidence>
<sequence>MSFSSVKANVMLSIAVAVTGIVLPVALSFVLSAIMVATPLQAFAAGAALCSTSLGTTFTLLSTSGLTETRLGTILTSAAMMDDVVGLIMVQVISNLGNSSSSFSSLTVVRPVVVSVGLVFVLLLSCCFVIKPLTLWLNGRLGNSSPTVLNWILQYRYTALIVHTLILIGMAAGATLAGTSSLFAAYLAGASISWWDSDIPHRPNKDGIGVGRRDLSVQGNTGVTPIKEHLPTSDGTDITLAYTSSTGQSTFRDYYSVVLSRILKPFFFVRTD</sequence>
<keyword evidence="4 10" id="KW-0812">Transmembrane</keyword>
<reference evidence="12" key="1">
    <citation type="submission" date="2021-03" db="EMBL/GenBank/DDBJ databases">
        <title>Comparative genomics and phylogenomic investigation of the class Geoglossomycetes provide insights into ecological specialization and systematics.</title>
        <authorList>
            <person name="Melie T."/>
            <person name="Pirro S."/>
            <person name="Miller A.N."/>
            <person name="Quandt A."/>
        </authorList>
    </citation>
    <scope>NUCLEOTIDE SEQUENCE</scope>
    <source>
        <strain evidence="12">GBOQ0MN5Z8</strain>
    </source>
</reference>
<evidence type="ECO:0000256" key="8">
    <source>
        <dbReference type="ARBA" id="ARBA00023136"/>
    </source>
</evidence>
<dbReference type="PANTHER" id="PTHR43562:SF3">
    <property type="entry name" value="SODIUM ION_PROTON EXCHANGER (EUROFUNG)"/>
    <property type="match status" value="1"/>
</dbReference>
<dbReference type="Gene3D" id="1.20.1530.20">
    <property type="match status" value="1"/>
</dbReference>
<evidence type="ECO:0000256" key="2">
    <source>
        <dbReference type="ARBA" id="ARBA00022448"/>
    </source>
</evidence>
<dbReference type="AlphaFoldDB" id="A0A9P8I7Y1"/>
<dbReference type="GO" id="GO:1902600">
    <property type="term" value="P:proton transmembrane transport"/>
    <property type="evidence" value="ECO:0007669"/>
    <property type="project" value="InterPro"/>
</dbReference>
<organism evidence="12 13">
    <name type="scientific">Glutinoglossum americanum</name>
    <dbReference type="NCBI Taxonomy" id="1670608"/>
    <lineage>
        <taxon>Eukaryota</taxon>
        <taxon>Fungi</taxon>
        <taxon>Dikarya</taxon>
        <taxon>Ascomycota</taxon>
        <taxon>Pezizomycotina</taxon>
        <taxon>Geoglossomycetes</taxon>
        <taxon>Geoglossales</taxon>
        <taxon>Geoglossaceae</taxon>
        <taxon>Glutinoglossum</taxon>
    </lineage>
</organism>
<feature type="transmembrane region" description="Helical" evidence="10">
    <location>
        <begin position="113"/>
        <end position="137"/>
    </location>
</feature>